<keyword evidence="3" id="KW-1185">Reference proteome</keyword>
<feature type="transmembrane region" description="Helical" evidence="1">
    <location>
        <begin position="111"/>
        <end position="133"/>
    </location>
</feature>
<gene>
    <name evidence="2" type="ORF">HK099_002346</name>
</gene>
<keyword evidence="1" id="KW-0812">Transmembrane</keyword>
<dbReference type="Proteomes" id="UP001211065">
    <property type="component" value="Unassembled WGS sequence"/>
</dbReference>
<sequence length="331" mass="37425">MSLAIPNATASSKSTTSIANRSLAGASMNSFYKGQPTTVPINNARLSISKNQINTNNECSTKLLDFLLITKKLHKSCIYYSILATSQLGIIIFSIYLMLNNDTLKTFDLDYGGHTWLIVNFILLLGTLLDLPIKFSRRVFLKLKNLFTAKTVALERFEAIYHFYHFIFLSIITSAIALQYMLLSNEWYVQKLRCMEACATSADECLQVKGDLFRFTNTKVFFQDLLLKDSTFTSNNLNCTISNIEKWQNDMKMLDLLAYPVLTLTFINGLVVHTVSSNLIDHISLGNIFQSNTSKVDIATSKKIMEVNNDKNEVNKLSSRPSNRKLNKLSD</sequence>
<accession>A0AAD5U4B5</accession>
<proteinExistence type="predicted"/>
<evidence type="ECO:0000256" key="1">
    <source>
        <dbReference type="SAM" id="Phobius"/>
    </source>
</evidence>
<evidence type="ECO:0000313" key="3">
    <source>
        <dbReference type="Proteomes" id="UP001211065"/>
    </source>
</evidence>
<feature type="transmembrane region" description="Helical" evidence="1">
    <location>
        <begin position="77"/>
        <end position="99"/>
    </location>
</feature>
<evidence type="ECO:0000313" key="2">
    <source>
        <dbReference type="EMBL" id="KAJ3222402.1"/>
    </source>
</evidence>
<dbReference type="AlphaFoldDB" id="A0AAD5U4B5"/>
<keyword evidence="1" id="KW-0472">Membrane</keyword>
<dbReference type="EMBL" id="JADGJW010000177">
    <property type="protein sequence ID" value="KAJ3222402.1"/>
    <property type="molecule type" value="Genomic_DNA"/>
</dbReference>
<keyword evidence="1" id="KW-1133">Transmembrane helix</keyword>
<name>A0AAD5U4B5_9FUNG</name>
<protein>
    <submittedName>
        <fullName evidence="2">Uncharacterized protein</fullName>
    </submittedName>
</protein>
<reference evidence="2" key="1">
    <citation type="submission" date="2020-05" db="EMBL/GenBank/DDBJ databases">
        <title>Phylogenomic resolution of chytrid fungi.</title>
        <authorList>
            <person name="Stajich J.E."/>
            <person name="Amses K."/>
            <person name="Simmons R."/>
            <person name="Seto K."/>
            <person name="Myers J."/>
            <person name="Bonds A."/>
            <person name="Quandt C.A."/>
            <person name="Barry K."/>
            <person name="Liu P."/>
            <person name="Grigoriev I."/>
            <person name="Longcore J.E."/>
            <person name="James T.Y."/>
        </authorList>
    </citation>
    <scope>NUCLEOTIDE SEQUENCE</scope>
    <source>
        <strain evidence="2">JEL0476</strain>
    </source>
</reference>
<comment type="caution">
    <text evidence="2">The sequence shown here is derived from an EMBL/GenBank/DDBJ whole genome shotgun (WGS) entry which is preliminary data.</text>
</comment>
<organism evidence="2 3">
    <name type="scientific">Clydaea vesicula</name>
    <dbReference type="NCBI Taxonomy" id="447962"/>
    <lineage>
        <taxon>Eukaryota</taxon>
        <taxon>Fungi</taxon>
        <taxon>Fungi incertae sedis</taxon>
        <taxon>Chytridiomycota</taxon>
        <taxon>Chytridiomycota incertae sedis</taxon>
        <taxon>Chytridiomycetes</taxon>
        <taxon>Lobulomycetales</taxon>
        <taxon>Lobulomycetaceae</taxon>
        <taxon>Clydaea</taxon>
    </lineage>
</organism>
<feature type="transmembrane region" description="Helical" evidence="1">
    <location>
        <begin position="163"/>
        <end position="183"/>
    </location>
</feature>
<feature type="transmembrane region" description="Helical" evidence="1">
    <location>
        <begin position="256"/>
        <end position="275"/>
    </location>
</feature>